<keyword evidence="4 9" id="KW-1133">Transmembrane helix</keyword>
<proteinExistence type="predicted"/>
<evidence type="ECO:0000256" key="5">
    <source>
        <dbReference type="ARBA" id="ARBA00023136"/>
    </source>
</evidence>
<evidence type="ECO:0000256" key="2">
    <source>
        <dbReference type="ARBA" id="ARBA00022692"/>
    </source>
</evidence>
<evidence type="ECO:0000256" key="1">
    <source>
        <dbReference type="ARBA" id="ARBA00004167"/>
    </source>
</evidence>
<dbReference type="GO" id="GO:0004888">
    <property type="term" value="F:transmembrane signaling receptor activity"/>
    <property type="evidence" value="ECO:0007669"/>
    <property type="project" value="TreeGrafter"/>
</dbReference>
<dbReference type="SUPFAM" id="SSF56436">
    <property type="entry name" value="C-type lectin-like"/>
    <property type="match status" value="1"/>
</dbReference>
<dbReference type="InterPro" id="IPR016186">
    <property type="entry name" value="C-type_lectin-like/link_sf"/>
</dbReference>
<evidence type="ECO:0000256" key="8">
    <source>
        <dbReference type="ARBA" id="ARBA00023180"/>
    </source>
</evidence>
<dbReference type="GO" id="GO:0005540">
    <property type="term" value="F:hyaluronic acid binding"/>
    <property type="evidence" value="ECO:0007669"/>
    <property type="project" value="InterPro"/>
</dbReference>
<sequence>MFARIGSVSAKAAKSQRSIATITIEIIIWAVFIFLIALNGIQYYYNINIKTDLKTLFSPQPKIDIEVEQPVDDAPPAPPTIQTMPQVFHLKDNKYTYENAKAVCKAYGSRLANLEDLQKAHKEGGEWCSYGWSDKQHAYFPTQKKTWDKLQTKKGHEHDCGRPGINGGYIANPNIAFGVNCYGFRPKMNSSSKYSMENQPLYPKTEKELAFEARVKKWRHKTKDLTIAPFNTDQWSVV</sequence>
<dbReference type="AlphaFoldDB" id="A0A6C0BWE3"/>
<keyword evidence="2 9" id="KW-0812">Transmembrane</keyword>
<evidence type="ECO:0000313" key="11">
    <source>
        <dbReference type="EMBL" id="QHS96546.1"/>
    </source>
</evidence>
<dbReference type="PROSITE" id="PS50963">
    <property type="entry name" value="LINK_2"/>
    <property type="match status" value="1"/>
</dbReference>
<feature type="transmembrane region" description="Helical" evidence="9">
    <location>
        <begin position="21"/>
        <end position="45"/>
    </location>
</feature>
<dbReference type="InterPro" id="IPR043210">
    <property type="entry name" value="CD44_antigen-like"/>
</dbReference>
<keyword evidence="7" id="KW-0675">Receptor</keyword>
<keyword evidence="8" id="KW-0325">Glycoprotein</keyword>
<dbReference type="PANTHER" id="PTHR10225">
    <property type="entry name" value="HYALURONAN RECEPTOR"/>
    <property type="match status" value="1"/>
</dbReference>
<name>A0A6C0BWE3_9ZZZZ</name>
<protein>
    <recommendedName>
        <fullName evidence="10">Link domain-containing protein</fullName>
    </recommendedName>
</protein>
<evidence type="ECO:0000256" key="9">
    <source>
        <dbReference type="SAM" id="Phobius"/>
    </source>
</evidence>
<dbReference type="PANTHER" id="PTHR10225:SF5">
    <property type="entry name" value="C-TYPE LECTIN DOMAIN-CONTAINING PROTEIN"/>
    <property type="match status" value="1"/>
</dbReference>
<dbReference type="EMBL" id="MN739271">
    <property type="protein sequence ID" value="QHS96546.1"/>
    <property type="molecule type" value="Genomic_DNA"/>
</dbReference>
<evidence type="ECO:0000259" key="10">
    <source>
        <dbReference type="PROSITE" id="PS50963"/>
    </source>
</evidence>
<reference evidence="11" key="1">
    <citation type="journal article" date="2020" name="Nature">
        <title>Giant virus diversity and host interactions through global metagenomics.</title>
        <authorList>
            <person name="Schulz F."/>
            <person name="Roux S."/>
            <person name="Paez-Espino D."/>
            <person name="Jungbluth S."/>
            <person name="Walsh D.A."/>
            <person name="Denef V.J."/>
            <person name="McMahon K.D."/>
            <person name="Konstantinidis K.T."/>
            <person name="Eloe-Fadrosh E.A."/>
            <person name="Kyrpides N.C."/>
            <person name="Woyke T."/>
        </authorList>
    </citation>
    <scope>NUCLEOTIDE SEQUENCE</scope>
    <source>
        <strain evidence="11">GVMAG-M-3300020166-18</strain>
    </source>
</reference>
<evidence type="ECO:0000256" key="4">
    <source>
        <dbReference type="ARBA" id="ARBA00022989"/>
    </source>
</evidence>
<feature type="domain" description="Link" evidence="10">
    <location>
        <begin position="86"/>
        <end position="183"/>
    </location>
</feature>
<evidence type="ECO:0000256" key="3">
    <source>
        <dbReference type="ARBA" id="ARBA00022729"/>
    </source>
</evidence>
<comment type="subcellular location">
    <subcellularLocation>
        <location evidence="1">Membrane</location>
        <topology evidence="1">Single-pass membrane protein</topology>
    </subcellularLocation>
</comment>
<evidence type="ECO:0000256" key="7">
    <source>
        <dbReference type="ARBA" id="ARBA00023170"/>
    </source>
</evidence>
<dbReference type="GO" id="GO:0005886">
    <property type="term" value="C:plasma membrane"/>
    <property type="evidence" value="ECO:0007669"/>
    <property type="project" value="TreeGrafter"/>
</dbReference>
<dbReference type="InterPro" id="IPR016187">
    <property type="entry name" value="CTDL_fold"/>
</dbReference>
<dbReference type="InterPro" id="IPR000538">
    <property type="entry name" value="Link_dom"/>
</dbReference>
<dbReference type="GO" id="GO:0007155">
    <property type="term" value="P:cell adhesion"/>
    <property type="evidence" value="ECO:0007669"/>
    <property type="project" value="InterPro"/>
</dbReference>
<organism evidence="11">
    <name type="scientific">viral metagenome</name>
    <dbReference type="NCBI Taxonomy" id="1070528"/>
    <lineage>
        <taxon>unclassified sequences</taxon>
        <taxon>metagenomes</taxon>
        <taxon>organismal metagenomes</taxon>
    </lineage>
</organism>
<keyword evidence="3" id="KW-0732">Signal</keyword>
<dbReference type="Gene3D" id="3.10.100.10">
    <property type="entry name" value="Mannose-Binding Protein A, subunit A"/>
    <property type="match status" value="1"/>
</dbReference>
<dbReference type="SMART" id="SM00445">
    <property type="entry name" value="LINK"/>
    <property type="match status" value="1"/>
</dbReference>
<accession>A0A6C0BWE3</accession>
<evidence type="ECO:0000256" key="6">
    <source>
        <dbReference type="ARBA" id="ARBA00023157"/>
    </source>
</evidence>
<keyword evidence="5 9" id="KW-0472">Membrane</keyword>
<keyword evidence="6" id="KW-1015">Disulfide bond</keyword>
<dbReference type="Pfam" id="PF00193">
    <property type="entry name" value="Xlink"/>
    <property type="match status" value="1"/>
</dbReference>